<feature type="transmembrane region" description="Helical" evidence="10">
    <location>
        <begin position="375"/>
        <end position="394"/>
    </location>
</feature>
<comment type="subcellular location">
    <subcellularLocation>
        <location evidence="1">Cell membrane</location>
        <topology evidence="1">Multi-pass membrane protein</topology>
    </subcellularLocation>
</comment>
<dbReference type="GO" id="GO:0051453">
    <property type="term" value="P:regulation of intracellular pH"/>
    <property type="evidence" value="ECO:0007669"/>
    <property type="project" value="TreeGrafter"/>
</dbReference>
<keyword evidence="8 10" id="KW-0472">Membrane</keyword>
<gene>
    <name evidence="12" type="ORF">UFOPK4061_00880</name>
</gene>
<evidence type="ECO:0000256" key="9">
    <source>
        <dbReference type="ARBA" id="ARBA00023201"/>
    </source>
</evidence>
<dbReference type="GO" id="GO:0098719">
    <property type="term" value="P:sodium ion import across plasma membrane"/>
    <property type="evidence" value="ECO:0007669"/>
    <property type="project" value="TreeGrafter"/>
</dbReference>
<evidence type="ECO:0000256" key="3">
    <source>
        <dbReference type="ARBA" id="ARBA00022475"/>
    </source>
</evidence>
<keyword evidence="9" id="KW-0739">Sodium transport</keyword>
<keyword evidence="7" id="KW-0406">Ion transport</keyword>
<dbReference type="GO" id="GO:0015386">
    <property type="term" value="F:potassium:proton antiporter activity"/>
    <property type="evidence" value="ECO:0007669"/>
    <property type="project" value="TreeGrafter"/>
</dbReference>
<feature type="transmembrane region" description="Helical" evidence="10">
    <location>
        <begin position="299"/>
        <end position="321"/>
    </location>
</feature>
<protein>
    <submittedName>
        <fullName evidence="12">Unannotated protein</fullName>
    </submittedName>
</protein>
<evidence type="ECO:0000256" key="8">
    <source>
        <dbReference type="ARBA" id="ARBA00023136"/>
    </source>
</evidence>
<feature type="transmembrane region" description="Helical" evidence="10">
    <location>
        <begin position="84"/>
        <end position="106"/>
    </location>
</feature>
<evidence type="ECO:0000256" key="2">
    <source>
        <dbReference type="ARBA" id="ARBA00022448"/>
    </source>
</evidence>
<keyword evidence="3" id="KW-1003">Cell membrane</keyword>
<feature type="transmembrane region" description="Helical" evidence="10">
    <location>
        <begin position="29"/>
        <end position="49"/>
    </location>
</feature>
<feature type="transmembrane region" description="Helical" evidence="10">
    <location>
        <begin position="112"/>
        <end position="134"/>
    </location>
</feature>
<proteinExistence type="predicted"/>
<dbReference type="AlphaFoldDB" id="A0A6J7Q6A2"/>
<organism evidence="12">
    <name type="scientific">freshwater metagenome</name>
    <dbReference type="NCBI Taxonomy" id="449393"/>
    <lineage>
        <taxon>unclassified sequences</taxon>
        <taxon>metagenomes</taxon>
        <taxon>ecological metagenomes</taxon>
    </lineage>
</organism>
<evidence type="ECO:0000256" key="7">
    <source>
        <dbReference type="ARBA" id="ARBA00023065"/>
    </source>
</evidence>
<feature type="transmembrane region" description="Helical" evidence="10">
    <location>
        <begin position="6"/>
        <end position="22"/>
    </location>
</feature>
<evidence type="ECO:0000256" key="1">
    <source>
        <dbReference type="ARBA" id="ARBA00004651"/>
    </source>
</evidence>
<feature type="domain" description="Cation/H+ exchanger transmembrane" evidence="11">
    <location>
        <begin position="14"/>
        <end position="394"/>
    </location>
</feature>
<keyword evidence="4 10" id="KW-0812">Transmembrane</keyword>
<dbReference type="EMBL" id="CAFBPD010000144">
    <property type="protein sequence ID" value="CAB5011193.1"/>
    <property type="molecule type" value="Genomic_DNA"/>
</dbReference>
<feature type="transmembrane region" description="Helical" evidence="10">
    <location>
        <begin position="264"/>
        <end position="283"/>
    </location>
</feature>
<feature type="transmembrane region" description="Helical" evidence="10">
    <location>
        <begin position="341"/>
        <end position="363"/>
    </location>
</feature>
<keyword evidence="6" id="KW-0915">Sodium</keyword>
<evidence type="ECO:0000256" key="10">
    <source>
        <dbReference type="SAM" id="Phobius"/>
    </source>
</evidence>
<dbReference type="PANTHER" id="PTHR10110">
    <property type="entry name" value="SODIUM/HYDROGEN EXCHANGER"/>
    <property type="match status" value="1"/>
</dbReference>
<feature type="transmembrane region" description="Helical" evidence="10">
    <location>
        <begin position="182"/>
        <end position="203"/>
    </location>
</feature>
<evidence type="ECO:0000256" key="6">
    <source>
        <dbReference type="ARBA" id="ARBA00023053"/>
    </source>
</evidence>
<dbReference type="InterPro" id="IPR006153">
    <property type="entry name" value="Cation/H_exchanger_TM"/>
</dbReference>
<dbReference type="GO" id="GO:0005886">
    <property type="term" value="C:plasma membrane"/>
    <property type="evidence" value="ECO:0007669"/>
    <property type="project" value="UniProtKB-SubCell"/>
</dbReference>
<evidence type="ECO:0000256" key="4">
    <source>
        <dbReference type="ARBA" id="ARBA00022692"/>
    </source>
</evidence>
<accession>A0A6J7Q6A2</accession>
<evidence type="ECO:0000256" key="5">
    <source>
        <dbReference type="ARBA" id="ARBA00022989"/>
    </source>
</evidence>
<dbReference type="Pfam" id="PF00999">
    <property type="entry name" value="Na_H_Exchanger"/>
    <property type="match status" value="1"/>
</dbReference>
<dbReference type="Gene3D" id="6.10.140.1330">
    <property type="match status" value="1"/>
</dbReference>
<feature type="transmembrane region" description="Helical" evidence="10">
    <location>
        <begin position="55"/>
        <end position="77"/>
    </location>
</feature>
<keyword evidence="2" id="KW-0813">Transport</keyword>
<dbReference type="PANTHER" id="PTHR10110:SF86">
    <property type="entry name" value="SODIUM_HYDROGEN EXCHANGER 7"/>
    <property type="match status" value="1"/>
</dbReference>
<dbReference type="InterPro" id="IPR018422">
    <property type="entry name" value="Cation/H_exchanger_CPA1"/>
</dbReference>
<name>A0A6J7Q6A2_9ZZZZ</name>
<evidence type="ECO:0000313" key="12">
    <source>
        <dbReference type="EMBL" id="CAB5011193.1"/>
    </source>
</evidence>
<evidence type="ECO:0000259" key="11">
    <source>
        <dbReference type="Pfam" id="PF00999"/>
    </source>
</evidence>
<dbReference type="GO" id="GO:0015385">
    <property type="term" value="F:sodium:proton antiporter activity"/>
    <property type="evidence" value="ECO:0007669"/>
    <property type="project" value="InterPro"/>
</dbReference>
<keyword evidence="5 10" id="KW-1133">Transmembrane helix</keyword>
<reference evidence="12" key="1">
    <citation type="submission" date="2020-05" db="EMBL/GenBank/DDBJ databases">
        <authorList>
            <person name="Chiriac C."/>
            <person name="Salcher M."/>
            <person name="Ghai R."/>
            <person name="Kavagutti S V."/>
        </authorList>
    </citation>
    <scope>NUCLEOTIDE SEQUENCE</scope>
</reference>
<sequence>MSSTLTWFAVSTALAIGVALVTRQRGWGMALPVLAAGAITGLLPFGPNAPLNPEVALVTVLAPLVFGEALGSSYLDIRRVRRPVLILAIGLVIATTAAIGFAVAAISAIPLALALALGAILAPTDAVAVSAVARRASLPRRLVSVLEGESLVNDGTGLTVLRVALVAAVAGSVTLIDVSITFVLAVVGGIVVGLIGGWGMSWVTAKSTDAVAANSLTLIAPIVLYLAAEQIEGSGILAVVVAALYLAHSHTSSVKSAARLQSAALWRHVTFALQAMAFFLVGMELVDTLLKLDRSQLELVAMLVAVVTIALILTRVVFIYVTIRIEGARRREPQNMRLAMLAAWAGARGPVSGMAAFSIPLVIADGSTLPYREELLATTFVVILITLLLSQTLAPLARRLGVQSADETERLRRIDAVLARAALRRLDEVEEEAAAQGRPIPADVAALVRNSLDQRLRALEQQPGQSAPKVLATQIELRRLMIRAEQEEILRIRDEEGLPDSIVRPIQQALDVRLLGLNEMTNEGHG</sequence>